<dbReference type="SUPFAM" id="SSF81383">
    <property type="entry name" value="F-box domain"/>
    <property type="match status" value="1"/>
</dbReference>
<accession>A0A0D0CP24</accession>
<dbReference type="Gene3D" id="1.20.1280.50">
    <property type="match status" value="1"/>
</dbReference>
<dbReference type="InterPro" id="IPR036047">
    <property type="entry name" value="F-box-like_dom_sf"/>
</dbReference>
<name>A0A0D0CP24_9AGAR</name>
<dbReference type="InterPro" id="IPR032675">
    <property type="entry name" value="LRR_dom_sf"/>
</dbReference>
<dbReference type="Gene3D" id="3.80.10.10">
    <property type="entry name" value="Ribonuclease Inhibitor"/>
    <property type="match status" value="1"/>
</dbReference>
<sequence length="547" mass="62035">MPRSGCSRCFQPRVEINTREFKANLRSSQGLSLTQCDEIKETLRLAKQDIADYTAEIHRKQMELKKLKAYTQQLSSLLSPIRRLPGEILLYIFAFCCEKNDLRYHQPGNALILSSVCTLWRELTVSYPMLWSNFSVQLRPCYEDEKDSDMADELQLNVLVSLYLQRSDQQPLALDIDLDDYLDSEVPNRQHSALQSIIGQSRRWKYLVHRGIAFGEQGNTGFWAMELPLLESVTLAGDDGRELPELGRRLAPKIKQLSLLTLTFDERDIERFSGPWSLLTNLEFNVDGVYWSLWKMLTYCPNIRHLTVWSTDDSLDADPEQSDSILVLPLCSLLILIEGVPETQKDPLGCLLASLTLPRLTKLVLQWKNVPSAAVHTKQFKAIIDFLDRSKCLLTSLTLSGPCLTDKELVTILSRLPSLQELCVEDPLSTHSLNHPMTPISKSFIQSLHAWDRDGIYNLVDPVLPELHSLILKVKGCDFDPFSFVDAVASRWLPHESRTQNDLVCLRSVELHLPGVVDAEPYQALLPFEAAGMQVVVKCPGQNGYLV</sequence>
<gene>
    <name evidence="2" type="ORF">GYMLUDRAFT_263378</name>
</gene>
<dbReference type="OrthoDB" id="3022400at2759"/>
<reference evidence="2 3" key="1">
    <citation type="submission" date="2014-04" db="EMBL/GenBank/DDBJ databases">
        <title>Evolutionary Origins and Diversification of the Mycorrhizal Mutualists.</title>
        <authorList>
            <consortium name="DOE Joint Genome Institute"/>
            <consortium name="Mycorrhizal Genomics Consortium"/>
            <person name="Kohler A."/>
            <person name="Kuo A."/>
            <person name="Nagy L.G."/>
            <person name="Floudas D."/>
            <person name="Copeland A."/>
            <person name="Barry K.W."/>
            <person name="Cichocki N."/>
            <person name="Veneault-Fourrey C."/>
            <person name="LaButti K."/>
            <person name="Lindquist E.A."/>
            <person name="Lipzen A."/>
            <person name="Lundell T."/>
            <person name="Morin E."/>
            <person name="Murat C."/>
            <person name="Riley R."/>
            <person name="Ohm R."/>
            <person name="Sun H."/>
            <person name="Tunlid A."/>
            <person name="Henrissat B."/>
            <person name="Grigoriev I.V."/>
            <person name="Hibbett D.S."/>
            <person name="Martin F."/>
        </authorList>
    </citation>
    <scope>NUCLEOTIDE SEQUENCE [LARGE SCALE GENOMIC DNA]</scope>
    <source>
        <strain evidence="2 3">FD-317 M1</strain>
    </source>
</reference>
<dbReference type="EMBL" id="KN834793">
    <property type="protein sequence ID" value="KIK57018.1"/>
    <property type="molecule type" value="Genomic_DNA"/>
</dbReference>
<evidence type="ECO:0000313" key="3">
    <source>
        <dbReference type="Proteomes" id="UP000053593"/>
    </source>
</evidence>
<evidence type="ECO:0000256" key="1">
    <source>
        <dbReference type="SAM" id="Coils"/>
    </source>
</evidence>
<evidence type="ECO:0000313" key="2">
    <source>
        <dbReference type="EMBL" id="KIK57018.1"/>
    </source>
</evidence>
<keyword evidence="1" id="KW-0175">Coiled coil</keyword>
<dbReference type="HOGENOM" id="CLU_018544_12_1_1"/>
<dbReference type="SUPFAM" id="SSF52047">
    <property type="entry name" value="RNI-like"/>
    <property type="match status" value="1"/>
</dbReference>
<feature type="coiled-coil region" evidence="1">
    <location>
        <begin position="36"/>
        <end position="70"/>
    </location>
</feature>
<organism evidence="2 3">
    <name type="scientific">Collybiopsis luxurians FD-317 M1</name>
    <dbReference type="NCBI Taxonomy" id="944289"/>
    <lineage>
        <taxon>Eukaryota</taxon>
        <taxon>Fungi</taxon>
        <taxon>Dikarya</taxon>
        <taxon>Basidiomycota</taxon>
        <taxon>Agaricomycotina</taxon>
        <taxon>Agaricomycetes</taxon>
        <taxon>Agaricomycetidae</taxon>
        <taxon>Agaricales</taxon>
        <taxon>Marasmiineae</taxon>
        <taxon>Omphalotaceae</taxon>
        <taxon>Collybiopsis</taxon>
        <taxon>Collybiopsis luxurians</taxon>
    </lineage>
</organism>
<keyword evidence="3" id="KW-1185">Reference proteome</keyword>
<dbReference type="Proteomes" id="UP000053593">
    <property type="component" value="Unassembled WGS sequence"/>
</dbReference>
<proteinExistence type="predicted"/>
<protein>
    <submittedName>
        <fullName evidence="2">Unplaced genomic scaffold GYMLUscaffold_45, whole genome shotgun sequence</fullName>
    </submittedName>
</protein>
<dbReference type="AlphaFoldDB" id="A0A0D0CP24"/>